<dbReference type="EMBL" id="BAABDQ010000062">
    <property type="protein sequence ID" value="GAA3620551.1"/>
    <property type="molecule type" value="Genomic_DNA"/>
</dbReference>
<dbReference type="Pfam" id="PF07702">
    <property type="entry name" value="UTRA"/>
    <property type="match status" value="1"/>
</dbReference>
<keyword evidence="1" id="KW-0805">Transcription regulation</keyword>
<dbReference type="Gene3D" id="3.40.1410.10">
    <property type="entry name" value="Chorismate lyase-like"/>
    <property type="match status" value="1"/>
</dbReference>
<dbReference type="PRINTS" id="PR00035">
    <property type="entry name" value="HTHGNTR"/>
</dbReference>
<reference evidence="6" key="1">
    <citation type="journal article" date="2019" name="Int. J. Syst. Evol. Microbiol.">
        <title>The Global Catalogue of Microorganisms (GCM) 10K type strain sequencing project: providing services to taxonomists for standard genome sequencing and annotation.</title>
        <authorList>
            <consortium name="The Broad Institute Genomics Platform"/>
            <consortium name="The Broad Institute Genome Sequencing Center for Infectious Disease"/>
            <person name="Wu L."/>
            <person name="Ma J."/>
        </authorList>
    </citation>
    <scope>NUCLEOTIDE SEQUENCE [LARGE SCALE GENOMIC DNA]</scope>
    <source>
        <strain evidence="6">JCM 17326</strain>
    </source>
</reference>
<dbReference type="InterPro" id="IPR036388">
    <property type="entry name" value="WH-like_DNA-bd_sf"/>
</dbReference>
<proteinExistence type="predicted"/>
<dbReference type="CDD" id="cd07377">
    <property type="entry name" value="WHTH_GntR"/>
    <property type="match status" value="1"/>
</dbReference>
<keyword evidence="6" id="KW-1185">Reference proteome</keyword>
<evidence type="ECO:0000259" key="4">
    <source>
        <dbReference type="PROSITE" id="PS50949"/>
    </source>
</evidence>
<dbReference type="PANTHER" id="PTHR44846:SF1">
    <property type="entry name" value="MANNOSYL-D-GLYCERATE TRANSPORT_METABOLISM SYSTEM REPRESSOR MNGR-RELATED"/>
    <property type="match status" value="1"/>
</dbReference>
<dbReference type="Pfam" id="PF00392">
    <property type="entry name" value="GntR"/>
    <property type="match status" value="1"/>
</dbReference>
<evidence type="ECO:0000256" key="2">
    <source>
        <dbReference type="ARBA" id="ARBA00023125"/>
    </source>
</evidence>
<keyword evidence="3" id="KW-0804">Transcription</keyword>
<dbReference type="PANTHER" id="PTHR44846">
    <property type="entry name" value="MANNOSYL-D-GLYCERATE TRANSPORT/METABOLISM SYSTEM REPRESSOR MNGR-RELATED"/>
    <property type="match status" value="1"/>
</dbReference>
<evidence type="ECO:0000313" key="6">
    <source>
        <dbReference type="Proteomes" id="UP001500630"/>
    </source>
</evidence>
<evidence type="ECO:0000256" key="1">
    <source>
        <dbReference type="ARBA" id="ARBA00023015"/>
    </source>
</evidence>
<keyword evidence="2" id="KW-0238">DNA-binding</keyword>
<comment type="caution">
    <text evidence="5">The sequence shown here is derived from an EMBL/GenBank/DDBJ whole genome shotgun (WGS) entry which is preliminary data.</text>
</comment>
<dbReference type="InterPro" id="IPR050679">
    <property type="entry name" value="Bact_HTH_transcr_reg"/>
</dbReference>
<organism evidence="5 6">
    <name type="scientific">Nonomuraea rosea</name>
    <dbReference type="NCBI Taxonomy" id="638574"/>
    <lineage>
        <taxon>Bacteria</taxon>
        <taxon>Bacillati</taxon>
        <taxon>Actinomycetota</taxon>
        <taxon>Actinomycetes</taxon>
        <taxon>Streptosporangiales</taxon>
        <taxon>Streptosporangiaceae</taxon>
        <taxon>Nonomuraea</taxon>
    </lineage>
</organism>
<sequence length="252" mass="28371">MEYTNSGLDSWAMKTERPAAKSDRLRRHLADLLVGEMAPHERLPAERSLAEEFSVSRLTVRRVIDELEREGRVYRVQGSGTFVSEPRIRKSVELTSFSEDMRSRGLRPGSLEVGCERVPAGADIGYALQISPSSQVLHIRRIRTADDEPMCLEHSYLPGELVPDDLGPDLHGSLYEVLSARYGLTVHRAEQTIKATVLDPDDARALNAPPFSPAFLVQRTGFDARGRAIERADSLYRGDRYSYQLTIYRDPQ</sequence>
<protein>
    <submittedName>
        <fullName evidence="5">GntR family transcriptional regulator</fullName>
    </submittedName>
</protein>
<dbReference type="SUPFAM" id="SSF64288">
    <property type="entry name" value="Chorismate lyase-like"/>
    <property type="match status" value="1"/>
</dbReference>
<dbReference type="InterPro" id="IPR028978">
    <property type="entry name" value="Chorismate_lyase_/UTRA_dom_sf"/>
</dbReference>
<evidence type="ECO:0000313" key="5">
    <source>
        <dbReference type="EMBL" id="GAA3620551.1"/>
    </source>
</evidence>
<dbReference type="SMART" id="SM00345">
    <property type="entry name" value="HTH_GNTR"/>
    <property type="match status" value="1"/>
</dbReference>
<gene>
    <name evidence="5" type="ORF">GCM10022419_127750</name>
</gene>
<accession>A0ABP6ZV52</accession>
<dbReference type="InterPro" id="IPR000524">
    <property type="entry name" value="Tscrpt_reg_HTH_GntR"/>
</dbReference>
<evidence type="ECO:0000256" key="3">
    <source>
        <dbReference type="ARBA" id="ARBA00023163"/>
    </source>
</evidence>
<feature type="domain" description="HTH gntR-type" evidence="4">
    <location>
        <begin position="18"/>
        <end position="86"/>
    </location>
</feature>
<dbReference type="InterPro" id="IPR011663">
    <property type="entry name" value="UTRA"/>
</dbReference>
<dbReference type="PROSITE" id="PS50949">
    <property type="entry name" value="HTH_GNTR"/>
    <property type="match status" value="1"/>
</dbReference>
<dbReference type="SMART" id="SM00866">
    <property type="entry name" value="UTRA"/>
    <property type="match status" value="1"/>
</dbReference>
<dbReference type="SUPFAM" id="SSF46785">
    <property type="entry name" value="Winged helix' DNA-binding domain"/>
    <property type="match status" value="1"/>
</dbReference>
<name>A0ABP6ZV52_9ACTN</name>
<dbReference type="Proteomes" id="UP001500630">
    <property type="component" value="Unassembled WGS sequence"/>
</dbReference>
<dbReference type="InterPro" id="IPR036390">
    <property type="entry name" value="WH_DNA-bd_sf"/>
</dbReference>
<dbReference type="Gene3D" id="1.10.10.10">
    <property type="entry name" value="Winged helix-like DNA-binding domain superfamily/Winged helix DNA-binding domain"/>
    <property type="match status" value="1"/>
</dbReference>